<evidence type="ECO:0000313" key="7">
    <source>
        <dbReference type="EMBL" id="OGL54330.1"/>
    </source>
</evidence>
<protein>
    <recommendedName>
        <fullName evidence="6">Major facilitator superfamily (MFS) profile domain-containing protein</fullName>
    </recommendedName>
</protein>
<feature type="transmembrane region" description="Helical" evidence="5">
    <location>
        <begin position="367"/>
        <end position="389"/>
    </location>
</feature>
<evidence type="ECO:0000256" key="3">
    <source>
        <dbReference type="ARBA" id="ARBA00022989"/>
    </source>
</evidence>
<dbReference type="Proteomes" id="UP000178082">
    <property type="component" value="Unassembled WGS sequence"/>
</dbReference>
<feature type="transmembrane region" description="Helical" evidence="5">
    <location>
        <begin position="236"/>
        <end position="261"/>
    </location>
</feature>
<feature type="transmembrane region" description="Helical" evidence="5">
    <location>
        <begin position="125"/>
        <end position="142"/>
    </location>
</feature>
<keyword evidence="4 5" id="KW-0472">Membrane</keyword>
<dbReference type="GO" id="GO:0016020">
    <property type="term" value="C:membrane"/>
    <property type="evidence" value="ECO:0007669"/>
    <property type="project" value="UniProtKB-SubCell"/>
</dbReference>
<name>A0A1F7SKN2_9BACT</name>
<feature type="domain" description="Major facilitator superfamily (MFS) profile" evidence="6">
    <location>
        <begin position="23"/>
        <end position="425"/>
    </location>
</feature>
<dbReference type="AlphaFoldDB" id="A0A1F7SKN2"/>
<dbReference type="InterPro" id="IPR011701">
    <property type="entry name" value="MFS"/>
</dbReference>
<dbReference type="PROSITE" id="PS50850">
    <property type="entry name" value="MFS"/>
    <property type="match status" value="1"/>
</dbReference>
<feature type="transmembrane region" description="Helical" evidence="5">
    <location>
        <begin position="335"/>
        <end position="355"/>
    </location>
</feature>
<dbReference type="Gene3D" id="1.20.1250.20">
    <property type="entry name" value="MFS general substrate transporter like domains"/>
    <property type="match status" value="1"/>
</dbReference>
<reference evidence="7 8" key="1">
    <citation type="journal article" date="2016" name="Nat. Commun.">
        <title>Thousands of microbial genomes shed light on interconnected biogeochemical processes in an aquifer system.</title>
        <authorList>
            <person name="Anantharaman K."/>
            <person name="Brown C.T."/>
            <person name="Hug L.A."/>
            <person name="Sharon I."/>
            <person name="Castelle C.J."/>
            <person name="Probst A.J."/>
            <person name="Thomas B.C."/>
            <person name="Singh A."/>
            <person name="Wilkins M.J."/>
            <person name="Karaoz U."/>
            <person name="Brodie E.L."/>
            <person name="Williams K.H."/>
            <person name="Hubbard S.S."/>
            <person name="Banfield J.F."/>
        </authorList>
    </citation>
    <scope>NUCLEOTIDE SEQUENCE [LARGE SCALE GENOMIC DNA]</scope>
</reference>
<keyword evidence="3 5" id="KW-1133">Transmembrane helix</keyword>
<feature type="transmembrane region" description="Helical" evidence="5">
    <location>
        <begin position="92"/>
        <end position="113"/>
    </location>
</feature>
<comment type="subcellular location">
    <subcellularLocation>
        <location evidence="1">Membrane</location>
        <topology evidence="1">Multi-pass membrane protein</topology>
    </subcellularLocation>
</comment>
<dbReference type="InterPro" id="IPR020846">
    <property type="entry name" value="MFS_dom"/>
</dbReference>
<dbReference type="Pfam" id="PF07690">
    <property type="entry name" value="MFS_1"/>
    <property type="match status" value="1"/>
</dbReference>
<dbReference type="InterPro" id="IPR005829">
    <property type="entry name" value="Sugar_transporter_CS"/>
</dbReference>
<dbReference type="STRING" id="1817883.A3G31_12030"/>
<proteinExistence type="predicted"/>
<feature type="transmembrane region" description="Helical" evidence="5">
    <location>
        <begin position="311"/>
        <end position="329"/>
    </location>
</feature>
<evidence type="ECO:0000313" key="8">
    <source>
        <dbReference type="Proteomes" id="UP000178082"/>
    </source>
</evidence>
<evidence type="ECO:0000256" key="1">
    <source>
        <dbReference type="ARBA" id="ARBA00004141"/>
    </source>
</evidence>
<organism evidence="7 8">
    <name type="scientific">Candidatus Schekmanbacteria bacterium RIFCSPLOWO2_12_FULL_38_15</name>
    <dbReference type="NCBI Taxonomy" id="1817883"/>
    <lineage>
        <taxon>Bacteria</taxon>
        <taxon>Candidatus Schekmaniibacteriota</taxon>
    </lineage>
</organism>
<evidence type="ECO:0000259" key="6">
    <source>
        <dbReference type="PROSITE" id="PS50850"/>
    </source>
</evidence>
<dbReference type="SUPFAM" id="SSF103473">
    <property type="entry name" value="MFS general substrate transporter"/>
    <property type="match status" value="1"/>
</dbReference>
<dbReference type="PANTHER" id="PTHR23524">
    <property type="entry name" value="TRANSPORTER, PUTATIVE (AFU_ORTHOLOGUE AFUA_8G04850)-RELATED"/>
    <property type="match status" value="1"/>
</dbReference>
<gene>
    <name evidence="7" type="ORF">A3G31_12030</name>
</gene>
<feature type="transmembrane region" description="Helical" evidence="5">
    <location>
        <begin position="62"/>
        <end position="85"/>
    </location>
</feature>
<feature type="transmembrane region" description="Helical" evidence="5">
    <location>
        <begin position="281"/>
        <end position="299"/>
    </location>
</feature>
<dbReference type="InterPro" id="IPR036259">
    <property type="entry name" value="MFS_trans_sf"/>
</dbReference>
<feature type="transmembrane region" description="Helical" evidence="5">
    <location>
        <begin position="21"/>
        <end position="42"/>
    </location>
</feature>
<dbReference type="PROSITE" id="PS00216">
    <property type="entry name" value="SUGAR_TRANSPORT_1"/>
    <property type="match status" value="1"/>
</dbReference>
<dbReference type="PANTHER" id="PTHR23524:SF1">
    <property type="entry name" value="MRH DOMAIN-CONTAINING PROTEIN-RELATED"/>
    <property type="match status" value="1"/>
</dbReference>
<comment type="caution">
    <text evidence="7">The sequence shown here is derived from an EMBL/GenBank/DDBJ whole genome shotgun (WGS) entry which is preliminary data.</text>
</comment>
<feature type="transmembrane region" description="Helical" evidence="5">
    <location>
        <begin position="193"/>
        <end position="215"/>
    </location>
</feature>
<evidence type="ECO:0000256" key="4">
    <source>
        <dbReference type="ARBA" id="ARBA00023136"/>
    </source>
</evidence>
<evidence type="ECO:0000256" key="5">
    <source>
        <dbReference type="SAM" id="Phobius"/>
    </source>
</evidence>
<keyword evidence="2 5" id="KW-0812">Transmembrane</keyword>
<feature type="transmembrane region" description="Helical" evidence="5">
    <location>
        <begin position="401"/>
        <end position="421"/>
    </location>
</feature>
<evidence type="ECO:0000256" key="2">
    <source>
        <dbReference type="ARBA" id="ARBA00022692"/>
    </source>
</evidence>
<dbReference type="GO" id="GO:0022857">
    <property type="term" value="F:transmembrane transporter activity"/>
    <property type="evidence" value="ECO:0007669"/>
    <property type="project" value="InterPro"/>
</dbReference>
<dbReference type="EMBL" id="MGDI01000014">
    <property type="protein sequence ID" value="OGL54330.1"/>
    <property type="molecule type" value="Genomic_DNA"/>
</dbReference>
<feature type="transmembrane region" description="Helical" evidence="5">
    <location>
        <begin position="162"/>
        <end position="181"/>
    </location>
</feature>
<dbReference type="NCBIfam" id="NF040986">
    <property type="entry name" value="MamH"/>
    <property type="match status" value="1"/>
</dbReference>
<accession>A0A1F7SKN2</accession>
<sequence length="437" mass="47983">MESTKGATFLGINLREGVARLNFITLSFISFFCMTMNILPVVLQPLFLQEVIGIDRQHIGKINASLSVLVEITIIFLVGGIGILSDKIGRRGLLVTGFILTGISLLCFGSSHIIADFIGVNKPLLLVYVFRFFIGFSMLLVWPQIQSLFTDYTFIAGRGKAMAIMGFMFTAGSLFCFSFIARLPKIIGLYNTFLLSMLIAIVASVISRAGLVELVDKKKKEKVNWKEVFRMLKESPCLKITFATAFASRADVVIFGMFTMVWAIKVAKEFGRTPMQAMGEAGIIVAMASVIGLLCYPIWGYLVENWGKLKILALGLFLAGSGLTLMVFITNPFSIWMKVCVFIFALGVNGVGVGSSTLTSNIAPRNIIGSVLGGYHTSAAIGIMFFLQAGGFLFDLVAHSMPFVLTGIADLLVVVFILMTWKKAHAEEEIYNQKKFH</sequence>